<reference evidence="2 3" key="1">
    <citation type="journal article" date="2014" name="Int. J. Syst. Evol. Microbiol.">
        <title>Rhodoluna lacicola gen. nov., sp. nov., a planktonic freshwater bacterium with stream-lined genome.</title>
        <authorList>
            <person name="Hahn M."/>
            <person name="Schmidt J."/>
            <person name="Taipale S.J."/>
            <person name="Doolittle W.F."/>
            <person name="Koll U."/>
        </authorList>
    </citation>
    <scope>NUCLEOTIDE SEQUENCE [LARGE SCALE GENOMIC DNA]</scope>
    <source>
        <strain evidence="2 3">MWH-Ta8</strain>
    </source>
</reference>
<name>A0A060JFM5_9MICO</name>
<dbReference type="GO" id="GO:0009446">
    <property type="term" value="P:putrescine biosynthetic process"/>
    <property type="evidence" value="ECO:0007669"/>
    <property type="project" value="InterPro"/>
</dbReference>
<organism evidence="2 3">
    <name type="scientific">Rhodoluna lacicola</name>
    <dbReference type="NCBI Taxonomy" id="529884"/>
    <lineage>
        <taxon>Bacteria</taxon>
        <taxon>Bacillati</taxon>
        <taxon>Actinomycetota</taxon>
        <taxon>Actinomycetes</taxon>
        <taxon>Micrococcales</taxon>
        <taxon>Microbacteriaceae</taxon>
        <taxon>Luna cluster</taxon>
        <taxon>Luna-1 subcluster</taxon>
        <taxon>Rhodoluna</taxon>
    </lineage>
</organism>
<accession>A0A060JFM5</accession>
<dbReference type="InterPro" id="IPR007466">
    <property type="entry name" value="Peptidyl-Arg-deiminase_porph"/>
</dbReference>
<dbReference type="PANTHER" id="PTHR31377:SF0">
    <property type="entry name" value="AGMATINE DEIMINASE-RELATED"/>
    <property type="match status" value="1"/>
</dbReference>
<proteinExistence type="predicted"/>
<dbReference type="AlphaFoldDB" id="A0A060JFM5"/>
<protein>
    <submittedName>
        <fullName evidence="2">Peptidylarginine deiminase-like protein</fullName>
        <ecNumber evidence="2">3.5.3.12</ecNumber>
    </submittedName>
</protein>
<keyword evidence="3" id="KW-1185">Reference proteome</keyword>
<dbReference type="PATRIC" id="fig|529884.3.peg.533"/>
<dbReference type="EC" id="3.5.3.12" evidence="2"/>
<dbReference type="eggNOG" id="COG2957">
    <property type="taxonomic scope" value="Bacteria"/>
</dbReference>
<dbReference type="RefSeq" id="WP_038502200.1">
    <property type="nucleotide sequence ID" value="NZ_CP007490.1"/>
</dbReference>
<gene>
    <name evidence="2" type="ORF">Rhola_00005580</name>
</gene>
<evidence type="ECO:0000313" key="2">
    <source>
        <dbReference type="EMBL" id="AIC47372.1"/>
    </source>
</evidence>
<dbReference type="PANTHER" id="PTHR31377">
    <property type="entry name" value="AGMATINE DEIMINASE-RELATED"/>
    <property type="match status" value="1"/>
</dbReference>
<dbReference type="HOGENOM" id="CLU_037682_0_0_11"/>
<evidence type="ECO:0000256" key="1">
    <source>
        <dbReference type="ARBA" id="ARBA00022801"/>
    </source>
</evidence>
<dbReference type="Proteomes" id="UP000067708">
    <property type="component" value="Chromosome"/>
</dbReference>
<evidence type="ECO:0000313" key="3">
    <source>
        <dbReference type="Proteomes" id="UP000067708"/>
    </source>
</evidence>
<dbReference type="GO" id="GO:0004668">
    <property type="term" value="F:protein-arginine deiminase activity"/>
    <property type="evidence" value="ECO:0007669"/>
    <property type="project" value="InterPro"/>
</dbReference>
<dbReference type="GO" id="GO:0047632">
    <property type="term" value="F:agmatine deiminase activity"/>
    <property type="evidence" value="ECO:0007669"/>
    <property type="project" value="UniProtKB-EC"/>
</dbReference>
<sequence length="336" mass="37338">MATPTWFMPAEWEQHELTWMAWPSSGYTLGEAESDWHEARETWAAVANAIIEFEPVVMLCEQDAIAIAKAYLDERVEIMPAPLNDAWMRDIGPTFVKNAAGEIAGVNWIFNGWGAQEWAQWDKDSQVARLITERAGKIRIDSKLINEGGGIHVNGAGAVLLTETVQLGEGRNSTWSRAGVEAEIHQQLGTSEAIWIRRGLTRDYDEFGTRGHIDIVACFASPTKILFHNQENPAHPDFSVSHEVKRTLEEHGGFELVPVAAPTILRDDEGFVDYSYINHYLVNGGVILCGFNDANDQRAVDTLQKVYPDRKIVLVNATALFARGGGIHCITQQQPA</sequence>
<dbReference type="STRING" id="529884.Rhola_00005580"/>
<dbReference type="OrthoDB" id="9808013at2"/>
<keyword evidence="1 2" id="KW-0378">Hydrolase</keyword>
<dbReference type="Gene3D" id="3.75.10.10">
    <property type="entry name" value="L-arginine/glycine Amidinotransferase, Chain A"/>
    <property type="match status" value="1"/>
</dbReference>
<dbReference type="SUPFAM" id="SSF55909">
    <property type="entry name" value="Pentein"/>
    <property type="match status" value="1"/>
</dbReference>
<dbReference type="EMBL" id="CP007490">
    <property type="protein sequence ID" value="AIC47372.1"/>
    <property type="molecule type" value="Genomic_DNA"/>
</dbReference>
<dbReference type="KEGG" id="rla:Rhola_00005580"/>
<dbReference type="Pfam" id="PF04371">
    <property type="entry name" value="PAD_porph"/>
    <property type="match status" value="1"/>
</dbReference>